<sequence length="88" mass="9921">MKFYTQPGTSRELQYIGVAGNSSTKREAFPSMEKAKKGWVDNNQALFKLEGRKDGFNNGNGVVNTGLGRTEALDKFNKNIIFFERIDK</sequence>
<dbReference type="EMBL" id="MLHK01000100">
    <property type="protein sequence ID" value="OOF42282.1"/>
    <property type="molecule type" value="Genomic_DNA"/>
</dbReference>
<evidence type="ECO:0000313" key="4">
    <source>
        <dbReference type="Proteomes" id="UP000189161"/>
    </source>
</evidence>
<accession>A0A1V3IKZ3</accession>
<name>A0A1V3ISD7_9PAST</name>
<keyword evidence="4" id="KW-1185">Reference proteome</keyword>
<dbReference type="Proteomes" id="UP000188728">
    <property type="component" value="Unassembled WGS sequence"/>
</dbReference>
<proteinExistence type="predicted"/>
<reference evidence="3 4" key="1">
    <citation type="submission" date="2016-10" db="EMBL/GenBank/DDBJ databases">
        <title>Rodentibacter gen. nov. and new species.</title>
        <authorList>
            <person name="Christensen H."/>
        </authorList>
    </citation>
    <scope>NUCLEOTIDE SEQUENCE [LARGE SCALE GENOMIC DNA]</scope>
    <source>
        <strain evidence="1 3">H1983213011</strain>
        <strain evidence="2 4">H1987082031</strain>
    </source>
</reference>
<comment type="caution">
    <text evidence="2">The sequence shown here is derived from an EMBL/GenBank/DDBJ whole genome shotgun (WGS) entry which is preliminary data.</text>
</comment>
<gene>
    <name evidence="1" type="ORF">BKK51_12995</name>
    <name evidence="2" type="ORF">BKK52_12840</name>
</gene>
<evidence type="ECO:0000313" key="3">
    <source>
        <dbReference type="Proteomes" id="UP000188728"/>
    </source>
</evidence>
<evidence type="ECO:0000313" key="2">
    <source>
        <dbReference type="EMBL" id="OOF45192.1"/>
    </source>
</evidence>
<dbReference type="EMBL" id="MLHL01000103">
    <property type="protein sequence ID" value="OOF45192.1"/>
    <property type="molecule type" value="Genomic_DNA"/>
</dbReference>
<dbReference type="Proteomes" id="UP000189161">
    <property type="component" value="Unassembled WGS sequence"/>
</dbReference>
<organism evidence="2 4">
    <name type="scientific">Rodentibacter trehalosifermentans</name>
    <dbReference type="NCBI Taxonomy" id="1908263"/>
    <lineage>
        <taxon>Bacteria</taxon>
        <taxon>Pseudomonadati</taxon>
        <taxon>Pseudomonadota</taxon>
        <taxon>Gammaproteobacteria</taxon>
        <taxon>Pasteurellales</taxon>
        <taxon>Pasteurellaceae</taxon>
        <taxon>Rodentibacter</taxon>
    </lineage>
</organism>
<evidence type="ECO:0000313" key="1">
    <source>
        <dbReference type="EMBL" id="OOF42282.1"/>
    </source>
</evidence>
<accession>A0A1V3ISD7</accession>
<protein>
    <submittedName>
        <fullName evidence="2">Uncharacterized protein</fullName>
    </submittedName>
</protein>
<dbReference type="AlphaFoldDB" id="A0A1V3ISD7"/>